<reference evidence="2 3" key="1">
    <citation type="submission" date="2019-03" db="EMBL/GenBank/DDBJ databases">
        <title>Genomic Encyclopedia of Archaeal and Bacterial Type Strains, Phase II (KMG-II): from individual species to whole genera.</title>
        <authorList>
            <person name="Goeker M."/>
        </authorList>
    </citation>
    <scope>NUCLEOTIDE SEQUENCE [LARGE SCALE GENOMIC DNA]</scope>
    <source>
        <strain evidence="2 3">DSM 45499</strain>
    </source>
</reference>
<proteinExistence type="predicted"/>
<dbReference type="PANTHER" id="PTHR38446">
    <property type="entry name" value="BLL0914 PROTEIN"/>
    <property type="match status" value="1"/>
</dbReference>
<feature type="transmembrane region" description="Helical" evidence="1">
    <location>
        <begin position="78"/>
        <end position="95"/>
    </location>
</feature>
<keyword evidence="3" id="KW-1185">Reference proteome</keyword>
<dbReference type="InterPro" id="IPR009732">
    <property type="entry name" value="DUF1304"/>
</dbReference>
<dbReference type="Proteomes" id="UP000294927">
    <property type="component" value="Unassembled WGS sequence"/>
</dbReference>
<protein>
    <submittedName>
        <fullName evidence="2">Putative membrane protein</fullName>
    </submittedName>
</protein>
<gene>
    <name evidence="2" type="ORF">CLV71_104534</name>
</gene>
<feature type="transmembrane region" description="Helical" evidence="1">
    <location>
        <begin position="54"/>
        <end position="71"/>
    </location>
</feature>
<keyword evidence="1" id="KW-0812">Transmembrane</keyword>
<organism evidence="2 3">
    <name type="scientific">Actinophytocola oryzae</name>
    <dbReference type="NCBI Taxonomy" id="502181"/>
    <lineage>
        <taxon>Bacteria</taxon>
        <taxon>Bacillati</taxon>
        <taxon>Actinomycetota</taxon>
        <taxon>Actinomycetes</taxon>
        <taxon>Pseudonocardiales</taxon>
        <taxon>Pseudonocardiaceae</taxon>
    </lineage>
</organism>
<keyword evidence="1" id="KW-1133">Transmembrane helix</keyword>
<dbReference type="Pfam" id="PF06993">
    <property type="entry name" value="DUF1304"/>
    <property type="match status" value="1"/>
</dbReference>
<accession>A0A4R7VWN9</accession>
<sequence>MTIISDVLVGLVALIHLYIVVLEMFLWTKPRTRAAFGLTAEFAEETRTLAANQGLYNGFLALALIWGLIATDPTGLQLKLYGLVCVIVAGLYGAATASKRILYVQAVPGALALIAVLLTP</sequence>
<name>A0A4R7VWN9_9PSEU</name>
<evidence type="ECO:0000313" key="2">
    <source>
        <dbReference type="EMBL" id="TDV54065.1"/>
    </source>
</evidence>
<dbReference type="PANTHER" id="PTHR38446:SF1">
    <property type="entry name" value="BLL0914 PROTEIN"/>
    <property type="match status" value="1"/>
</dbReference>
<evidence type="ECO:0000313" key="3">
    <source>
        <dbReference type="Proteomes" id="UP000294927"/>
    </source>
</evidence>
<keyword evidence="1" id="KW-0472">Membrane</keyword>
<comment type="caution">
    <text evidence="2">The sequence shown here is derived from an EMBL/GenBank/DDBJ whole genome shotgun (WGS) entry which is preliminary data.</text>
</comment>
<dbReference type="AlphaFoldDB" id="A0A4R7VWN9"/>
<feature type="transmembrane region" description="Helical" evidence="1">
    <location>
        <begin position="7"/>
        <end position="27"/>
    </location>
</feature>
<evidence type="ECO:0000256" key="1">
    <source>
        <dbReference type="SAM" id="Phobius"/>
    </source>
</evidence>
<feature type="transmembrane region" description="Helical" evidence="1">
    <location>
        <begin position="101"/>
        <end position="119"/>
    </location>
</feature>
<dbReference type="EMBL" id="SOCP01000004">
    <property type="protein sequence ID" value="TDV54065.1"/>
    <property type="molecule type" value="Genomic_DNA"/>
</dbReference>
<dbReference type="OrthoDB" id="9803832at2"/>
<dbReference type="RefSeq" id="WP_133903053.1">
    <property type="nucleotide sequence ID" value="NZ_SOCP01000004.1"/>
</dbReference>